<name>A0A8J1XUL8_OWEFU</name>
<keyword evidence="2" id="KW-1185">Reference proteome</keyword>
<organism evidence="1 2">
    <name type="scientific">Owenia fusiformis</name>
    <name type="common">Polychaete worm</name>
    <dbReference type="NCBI Taxonomy" id="6347"/>
    <lineage>
        <taxon>Eukaryota</taxon>
        <taxon>Metazoa</taxon>
        <taxon>Spiralia</taxon>
        <taxon>Lophotrochozoa</taxon>
        <taxon>Annelida</taxon>
        <taxon>Polychaeta</taxon>
        <taxon>Sedentaria</taxon>
        <taxon>Canalipalpata</taxon>
        <taxon>Sabellida</taxon>
        <taxon>Oweniida</taxon>
        <taxon>Oweniidae</taxon>
        <taxon>Owenia</taxon>
    </lineage>
</organism>
<evidence type="ECO:0000313" key="2">
    <source>
        <dbReference type="Proteomes" id="UP000749559"/>
    </source>
</evidence>
<protein>
    <submittedName>
        <fullName evidence="1">Uncharacterized protein</fullName>
    </submittedName>
</protein>
<sequence>MATLVQQLRHLIVAMTLWVSLAHALPLSDQQMDDTGLVHSERDAPSNALGDILLNKLRFRDLSSESAPIGLMYYLEKHYPYLSNSGLSAANKITGKGNPRIFKRNGRQMVTKRRFTNSLTMSSLADLLSSMRHHKAIHRGIDQARLYLQPNLRFG</sequence>
<evidence type="ECO:0000313" key="1">
    <source>
        <dbReference type="EMBL" id="CAH1785997.1"/>
    </source>
</evidence>
<comment type="caution">
    <text evidence="1">The sequence shown here is derived from an EMBL/GenBank/DDBJ whole genome shotgun (WGS) entry which is preliminary data.</text>
</comment>
<accession>A0A8J1XUL8</accession>
<proteinExistence type="predicted"/>
<dbReference type="Proteomes" id="UP000749559">
    <property type="component" value="Unassembled WGS sequence"/>
</dbReference>
<dbReference type="EMBL" id="CAIIXF020000006">
    <property type="protein sequence ID" value="CAH1785997.1"/>
    <property type="molecule type" value="Genomic_DNA"/>
</dbReference>
<dbReference type="AlphaFoldDB" id="A0A8J1XUL8"/>
<gene>
    <name evidence="1" type="ORF">OFUS_LOCUS11972</name>
</gene>
<reference evidence="1" key="1">
    <citation type="submission" date="2022-03" db="EMBL/GenBank/DDBJ databases">
        <authorList>
            <person name="Martin C."/>
        </authorList>
    </citation>
    <scope>NUCLEOTIDE SEQUENCE</scope>
</reference>